<dbReference type="Proteomes" id="UP000054565">
    <property type="component" value="Unassembled WGS sequence"/>
</dbReference>
<gene>
    <name evidence="2" type="ORF">CIRG_08292</name>
</gene>
<evidence type="ECO:0000256" key="1">
    <source>
        <dbReference type="SAM" id="Phobius"/>
    </source>
</evidence>
<evidence type="ECO:0000313" key="2">
    <source>
        <dbReference type="EMBL" id="KMP08611.1"/>
    </source>
</evidence>
<dbReference type="STRING" id="404692.A0A0J6YIY1"/>
<keyword evidence="1" id="KW-1133">Transmembrane helix</keyword>
<accession>A0A0J6YIY1</accession>
<dbReference type="OrthoDB" id="5365129at2759"/>
<reference evidence="3" key="1">
    <citation type="journal article" date="2010" name="Genome Res.">
        <title>Population genomic sequencing of Coccidioides fungi reveals recent hybridization and transposon control.</title>
        <authorList>
            <person name="Neafsey D.E."/>
            <person name="Barker B.M."/>
            <person name="Sharpton T.J."/>
            <person name="Stajich J.E."/>
            <person name="Park D.J."/>
            <person name="Whiston E."/>
            <person name="Hung C.-Y."/>
            <person name="McMahan C."/>
            <person name="White J."/>
            <person name="Sykes S."/>
            <person name="Heiman D."/>
            <person name="Young S."/>
            <person name="Zeng Q."/>
            <person name="Abouelleil A."/>
            <person name="Aftuck L."/>
            <person name="Bessette D."/>
            <person name="Brown A."/>
            <person name="FitzGerald M."/>
            <person name="Lui A."/>
            <person name="Macdonald J.P."/>
            <person name="Priest M."/>
            <person name="Orbach M.J."/>
            <person name="Galgiani J.N."/>
            <person name="Kirkland T.N."/>
            <person name="Cole G.T."/>
            <person name="Birren B.W."/>
            <person name="Henn M.R."/>
            <person name="Taylor J.W."/>
            <person name="Rounsley S.D."/>
        </authorList>
    </citation>
    <scope>NUCLEOTIDE SEQUENCE [LARGE SCALE GENOMIC DNA]</scope>
    <source>
        <strain evidence="3">RMSCC 2394</strain>
    </source>
</reference>
<dbReference type="EMBL" id="DS028098">
    <property type="protein sequence ID" value="KMP08611.1"/>
    <property type="molecule type" value="Genomic_DNA"/>
</dbReference>
<keyword evidence="1" id="KW-0472">Membrane</keyword>
<keyword evidence="1" id="KW-0812">Transmembrane</keyword>
<dbReference type="AlphaFoldDB" id="A0A0J6YIY1"/>
<protein>
    <submittedName>
        <fullName evidence="2">Uncharacterized protein</fullName>
    </submittedName>
</protein>
<evidence type="ECO:0000313" key="3">
    <source>
        <dbReference type="Proteomes" id="UP000054565"/>
    </source>
</evidence>
<organism evidence="2 3">
    <name type="scientific">Coccidioides immitis RMSCC 2394</name>
    <dbReference type="NCBI Taxonomy" id="404692"/>
    <lineage>
        <taxon>Eukaryota</taxon>
        <taxon>Fungi</taxon>
        <taxon>Dikarya</taxon>
        <taxon>Ascomycota</taxon>
        <taxon>Pezizomycotina</taxon>
        <taxon>Eurotiomycetes</taxon>
        <taxon>Eurotiomycetidae</taxon>
        <taxon>Onygenales</taxon>
        <taxon>Onygenaceae</taxon>
        <taxon>Coccidioides</taxon>
    </lineage>
</organism>
<name>A0A0J6YIY1_COCIT</name>
<proteinExistence type="predicted"/>
<sequence length="400" mass="44626">MTGLRANSSIDLVEMSRSTEVAASIARRDVLGIVGLLLGLAMVGMAIPAFIPQKEPVGTLVKVGTGSLREKYSSSGNIPGVSVWSVHGKRLGHAVGTKKRVYNGSPVDILVKHYHELGQPLAEYISITNGGIDAICVAYIGMKWNNDVYGWIGDVGGICGADWYYTDTVLKSKGGTPTAQFNPKCIWIDRDRSSGFRTQGISMHITDFDVSGEGRKMQYAKYPETMCSRPRFHAYEYMKTEDDIYIFDPPLEYGPGLVDKDIRKVLVGGKLTEDGRRPYRARRNDDYYRMPRSRPISRRQQKLRSQFKREVLVVSGSPYHKAEELCQSRTSVGPDFVSLSDNLFCDMEHREVWPLCNNGTATHGCFDVEERTMKGGAIGARDSISGRAIPRKSYRTVTNW</sequence>
<feature type="transmembrane region" description="Helical" evidence="1">
    <location>
        <begin position="30"/>
        <end position="51"/>
    </location>
</feature>